<dbReference type="Gene3D" id="1.10.260.40">
    <property type="entry name" value="lambda repressor-like DNA-binding domains"/>
    <property type="match status" value="1"/>
</dbReference>
<dbReference type="eggNOG" id="COG3620">
    <property type="taxonomic scope" value="Bacteria"/>
</dbReference>
<evidence type="ECO:0000313" key="3">
    <source>
        <dbReference type="Proteomes" id="UP000001868"/>
    </source>
</evidence>
<evidence type="ECO:0000259" key="1">
    <source>
        <dbReference type="PROSITE" id="PS50943"/>
    </source>
</evidence>
<dbReference type="AlphaFoldDB" id="B4RFY2"/>
<name>B4RFY2_PHEZH</name>
<proteinExistence type="predicted"/>
<dbReference type="Proteomes" id="UP000001868">
    <property type="component" value="Chromosome"/>
</dbReference>
<reference evidence="2 3" key="1">
    <citation type="journal article" date="2008" name="BMC Genomics">
        <title>Complete genome of Phenylobacterium zucineum - a novel facultative intracellular bacterium isolated from human erythroleukemia cell line K562.</title>
        <authorList>
            <person name="Luo Y."/>
            <person name="Xu X."/>
            <person name="Ding Z."/>
            <person name="Liu Z."/>
            <person name="Zhang B."/>
            <person name="Yan Z."/>
            <person name="Sun J."/>
            <person name="Hu S."/>
            <person name="Hu X."/>
        </authorList>
    </citation>
    <scope>NUCLEOTIDE SEQUENCE [LARGE SCALE GENOMIC DNA]</scope>
    <source>
        <strain evidence="2 3">HLK1</strain>
    </source>
</reference>
<evidence type="ECO:0000313" key="2">
    <source>
        <dbReference type="EMBL" id="ACG78795.1"/>
    </source>
</evidence>
<dbReference type="InterPro" id="IPR001387">
    <property type="entry name" value="Cro/C1-type_HTH"/>
</dbReference>
<dbReference type="HOGENOM" id="CLU_1370950_0_0_5"/>
<protein>
    <recommendedName>
        <fullName evidence="1">HTH cro/C1-type domain-containing protein</fullName>
    </recommendedName>
</protein>
<dbReference type="CDD" id="cd00093">
    <property type="entry name" value="HTH_XRE"/>
    <property type="match status" value="1"/>
</dbReference>
<gene>
    <name evidence="2" type="ordered locus">PHZ_c2386</name>
</gene>
<dbReference type="GO" id="GO:0003677">
    <property type="term" value="F:DNA binding"/>
    <property type="evidence" value="ECO:0007669"/>
    <property type="project" value="InterPro"/>
</dbReference>
<sequence length="210" mass="23207">MPPEPRRDISQYINLVVDIIHDIMPTALLTQLRDARKAKLWSQRDLSERAGIPQAHISRIESGAIDPKVSTLQDLARVLDLDLVLVPRTTLTAVDALVRENAGQEDSQRLREVVAEMYSAAEKLQAMAGGLSDRVADVADELSKLELAEIPPWIRSDILTSTYGISKAIRAANTRALDDALTHLRPLLTDAVVRGSRNRARPAYTLDDEA</sequence>
<feature type="domain" description="HTH cro/C1-type" evidence="1">
    <location>
        <begin position="32"/>
        <end position="86"/>
    </location>
</feature>
<dbReference type="KEGG" id="pzu:PHZ_c2386"/>
<dbReference type="EMBL" id="CP000747">
    <property type="protein sequence ID" value="ACG78795.1"/>
    <property type="molecule type" value="Genomic_DNA"/>
</dbReference>
<accession>B4RFY2</accession>
<dbReference type="STRING" id="450851.PHZ_c2386"/>
<dbReference type="SUPFAM" id="SSF47413">
    <property type="entry name" value="lambda repressor-like DNA-binding domains"/>
    <property type="match status" value="1"/>
</dbReference>
<dbReference type="PROSITE" id="PS50943">
    <property type="entry name" value="HTH_CROC1"/>
    <property type="match status" value="1"/>
</dbReference>
<dbReference type="SMART" id="SM00530">
    <property type="entry name" value="HTH_XRE"/>
    <property type="match status" value="1"/>
</dbReference>
<dbReference type="InterPro" id="IPR010982">
    <property type="entry name" value="Lambda_DNA-bd_dom_sf"/>
</dbReference>
<keyword evidence="3" id="KW-1185">Reference proteome</keyword>
<organism evidence="2 3">
    <name type="scientific">Phenylobacterium zucineum (strain HLK1)</name>
    <dbReference type="NCBI Taxonomy" id="450851"/>
    <lineage>
        <taxon>Bacteria</taxon>
        <taxon>Pseudomonadati</taxon>
        <taxon>Pseudomonadota</taxon>
        <taxon>Alphaproteobacteria</taxon>
        <taxon>Caulobacterales</taxon>
        <taxon>Caulobacteraceae</taxon>
        <taxon>Phenylobacterium</taxon>
    </lineage>
</organism>
<dbReference type="Pfam" id="PF01381">
    <property type="entry name" value="HTH_3"/>
    <property type="match status" value="1"/>
</dbReference>